<keyword evidence="10" id="KW-1185">Reference proteome</keyword>
<evidence type="ECO:0000256" key="6">
    <source>
        <dbReference type="ARBA" id="ARBA00025804"/>
    </source>
</evidence>
<protein>
    <recommendedName>
        <fullName evidence="2">DNA-directed RNA polymerases I and III subunit RPAC1</fullName>
    </recommendedName>
    <alternativeName>
        <fullName evidence="7">DNA-directed RNA polymerases I and III 40 kDa polypeptide</fullName>
    </alternativeName>
</protein>
<name>A0AAI8Z721_9PEZI</name>
<dbReference type="Gene3D" id="3.30.1360.10">
    <property type="entry name" value="RNA polymerase, RBP11-like subunit"/>
    <property type="match status" value="1"/>
</dbReference>
<evidence type="ECO:0000313" key="9">
    <source>
        <dbReference type="EMBL" id="CAK4033642.1"/>
    </source>
</evidence>
<dbReference type="InterPro" id="IPR011262">
    <property type="entry name" value="DNA-dir_RNA_pol_insert"/>
</dbReference>
<dbReference type="Gene3D" id="2.170.120.12">
    <property type="entry name" value="DNA-directed RNA polymerase, insert domain"/>
    <property type="match status" value="1"/>
</dbReference>
<dbReference type="InterPro" id="IPR036643">
    <property type="entry name" value="RNApol_insert_sf"/>
</dbReference>
<dbReference type="SUPFAM" id="SSF56553">
    <property type="entry name" value="Insert subdomain of RNA polymerase alpha subunit"/>
    <property type="match status" value="1"/>
</dbReference>
<feature type="domain" description="DNA-directed RNA polymerase RpoA/D/Rpb3-type" evidence="8">
    <location>
        <begin position="65"/>
        <end position="385"/>
    </location>
</feature>
<dbReference type="PANTHER" id="PTHR11800:SF13">
    <property type="entry name" value="DNA-DIRECTED RNA POLYMERASES I AND III SUBUNIT RPAC1"/>
    <property type="match status" value="1"/>
</dbReference>
<dbReference type="Proteomes" id="UP001296104">
    <property type="component" value="Unassembled WGS sequence"/>
</dbReference>
<comment type="caution">
    <text evidence="9">The sequence shown here is derived from an EMBL/GenBank/DDBJ whole genome shotgun (WGS) entry which is preliminary data.</text>
</comment>
<evidence type="ECO:0000256" key="1">
    <source>
        <dbReference type="ARBA" id="ARBA00004123"/>
    </source>
</evidence>
<dbReference type="GO" id="GO:0005736">
    <property type="term" value="C:RNA polymerase I complex"/>
    <property type="evidence" value="ECO:0007669"/>
    <property type="project" value="UniProtKB-ARBA"/>
</dbReference>
<accession>A0AAI8Z721</accession>
<dbReference type="PANTHER" id="PTHR11800">
    <property type="entry name" value="DNA-DIRECTED RNA POLYMERASE"/>
    <property type="match status" value="1"/>
</dbReference>
<dbReference type="GO" id="GO:0006362">
    <property type="term" value="P:transcription elongation by RNA polymerase I"/>
    <property type="evidence" value="ECO:0007669"/>
    <property type="project" value="UniProtKB-ARBA"/>
</dbReference>
<evidence type="ECO:0000313" key="10">
    <source>
        <dbReference type="Proteomes" id="UP001296104"/>
    </source>
</evidence>
<dbReference type="SUPFAM" id="SSF55257">
    <property type="entry name" value="RBP11-like subunits of RNA polymerase"/>
    <property type="match status" value="1"/>
</dbReference>
<dbReference type="AlphaFoldDB" id="A0AAI8Z721"/>
<dbReference type="CDD" id="cd07032">
    <property type="entry name" value="RNAP_I_II_AC40"/>
    <property type="match status" value="1"/>
</dbReference>
<dbReference type="GO" id="GO:0003899">
    <property type="term" value="F:DNA-directed RNA polymerase activity"/>
    <property type="evidence" value="ECO:0007669"/>
    <property type="project" value="InterPro"/>
</dbReference>
<dbReference type="HAMAP" id="MF_00320">
    <property type="entry name" value="RNApol_arch_Rpo3"/>
    <property type="match status" value="1"/>
</dbReference>
<evidence type="ECO:0000259" key="8">
    <source>
        <dbReference type="SMART" id="SM00662"/>
    </source>
</evidence>
<dbReference type="InterPro" id="IPR033901">
    <property type="entry name" value="RNAPI/III_AC40"/>
</dbReference>
<dbReference type="SMART" id="SM00662">
    <property type="entry name" value="RPOLD"/>
    <property type="match status" value="1"/>
</dbReference>
<evidence type="ECO:0000256" key="3">
    <source>
        <dbReference type="ARBA" id="ARBA00022478"/>
    </source>
</evidence>
<dbReference type="GO" id="GO:0005666">
    <property type="term" value="C:RNA polymerase III complex"/>
    <property type="evidence" value="ECO:0007669"/>
    <property type="project" value="TreeGrafter"/>
</dbReference>
<keyword evidence="4" id="KW-0804">Transcription</keyword>
<dbReference type="GO" id="GO:0003677">
    <property type="term" value="F:DNA binding"/>
    <property type="evidence" value="ECO:0007669"/>
    <property type="project" value="InterPro"/>
</dbReference>
<dbReference type="InterPro" id="IPR036603">
    <property type="entry name" value="RBP11-like"/>
</dbReference>
<evidence type="ECO:0000256" key="4">
    <source>
        <dbReference type="ARBA" id="ARBA00023163"/>
    </source>
</evidence>
<dbReference type="InterPro" id="IPR050518">
    <property type="entry name" value="Rpo3/RPB3_RNA_Pol_subunit"/>
</dbReference>
<dbReference type="InterPro" id="IPR022842">
    <property type="entry name" value="RNAP_Rpo3/Rpb3/RPAC1"/>
</dbReference>
<keyword evidence="5" id="KW-0539">Nucleus</keyword>
<evidence type="ECO:0000256" key="5">
    <source>
        <dbReference type="ARBA" id="ARBA00023242"/>
    </source>
</evidence>
<comment type="subcellular location">
    <subcellularLocation>
        <location evidence="1">Nucleus</location>
    </subcellularLocation>
</comment>
<dbReference type="GO" id="GO:0046983">
    <property type="term" value="F:protein dimerization activity"/>
    <property type="evidence" value="ECO:0007669"/>
    <property type="project" value="InterPro"/>
</dbReference>
<dbReference type="InterPro" id="IPR011263">
    <property type="entry name" value="DNA-dir_RNA_pol_RpoA/D/Rpb3"/>
</dbReference>
<evidence type="ECO:0000256" key="7">
    <source>
        <dbReference type="ARBA" id="ARBA00081520"/>
    </source>
</evidence>
<dbReference type="Pfam" id="PF01193">
    <property type="entry name" value="RNA_pol_L"/>
    <property type="match status" value="1"/>
</dbReference>
<dbReference type="InterPro" id="IPR001514">
    <property type="entry name" value="DNA-dir_RNA_pol_30-40kDasu_CS"/>
</dbReference>
<gene>
    <name evidence="9" type="ORF">LECACI_7A008800</name>
</gene>
<dbReference type="GO" id="GO:0006383">
    <property type="term" value="P:transcription by RNA polymerase III"/>
    <property type="evidence" value="ECO:0007669"/>
    <property type="project" value="UniProtKB-ARBA"/>
</dbReference>
<dbReference type="PROSITE" id="PS00446">
    <property type="entry name" value="RNA_POL_D_30KD"/>
    <property type="match status" value="1"/>
</dbReference>
<comment type="similarity">
    <text evidence="6">Belongs to the archaeal Rpo3/eukaryotic RPB3 RNA polymerase subunit family.</text>
</comment>
<evidence type="ECO:0000256" key="2">
    <source>
        <dbReference type="ARBA" id="ARBA00022083"/>
    </source>
</evidence>
<dbReference type="FunFam" id="2.170.120.12:FF:000003">
    <property type="entry name" value="Dna-directed rna polymerases i and iii subunit"/>
    <property type="match status" value="1"/>
</dbReference>
<dbReference type="Pfam" id="PF01000">
    <property type="entry name" value="RNA_pol_A_bac"/>
    <property type="match status" value="1"/>
</dbReference>
<dbReference type="FunFam" id="3.30.1360.10:FF:000005">
    <property type="entry name" value="Dna-directed rna polymerases i and iii subunit"/>
    <property type="match status" value="1"/>
</dbReference>
<proteinExistence type="inferred from homology"/>
<organism evidence="9 10">
    <name type="scientific">Lecanosticta acicola</name>
    <dbReference type="NCBI Taxonomy" id="111012"/>
    <lineage>
        <taxon>Eukaryota</taxon>
        <taxon>Fungi</taxon>
        <taxon>Dikarya</taxon>
        <taxon>Ascomycota</taxon>
        <taxon>Pezizomycotina</taxon>
        <taxon>Dothideomycetes</taxon>
        <taxon>Dothideomycetidae</taxon>
        <taxon>Mycosphaerellales</taxon>
        <taxon>Mycosphaerellaceae</taxon>
        <taxon>Lecanosticta</taxon>
    </lineage>
</organism>
<keyword evidence="3 9" id="KW-0240">DNA-directed RNA polymerase</keyword>
<reference evidence="9" key="1">
    <citation type="submission" date="2023-11" db="EMBL/GenBank/DDBJ databases">
        <authorList>
            <person name="Alioto T."/>
            <person name="Alioto T."/>
            <person name="Gomez Garrido J."/>
        </authorList>
    </citation>
    <scope>NUCLEOTIDE SEQUENCE</scope>
</reference>
<sequence length="393" mass="43920">MPSWAPLTEEQLQQRRVVSVNAETVTNTASTDIPGHYGPAQDDSWDLERFKKDLKVHFHQNKPYDAAFSLVGVDSSIANAFRRILLSELPTLAIEDVFIFDNTSIIQDEVLAHRLGLIPLTGGHEGLRWMRWYKKPPPKDDYAAQAAYEAEQHEGGADIGASTPSDYNTVVMTLNVTCRWATMEEDGRDGHKLAKDGSTDPNERYVNSNVYASQLVFEPQGNHQPKLFAGEDAIRPVNPDILIAKLRPGQTIHVRCHCIKGIGADHAKFSPVATASYRLLPDIKITKPITGASAKSFQKCFPRGVIGLEDDPDSGEKKAVVADPFKDTVSRECLRYDEFKDKVKLGRIRDHFIFSIESSGQFESDELFIDSIRLLKSKAETFKRHLANLNEGN</sequence>
<dbReference type="EMBL" id="CAVMBE010000090">
    <property type="protein sequence ID" value="CAK4033642.1"/>
    <property type="molecule type" value="Genomic_DNA"/>
</dbReference>